<protein>
    <submittedName>
        <fullName evidence="3">Membrane protein PM19L-like</fullName>
    </submittedName>
</protein>
<dbReference type="RefSeq" id="XP_039129548.1">
    <property type="nucleotide sequence ID" value="XM_039273614.1"/>
</dbReference>
<feature type="transmembrane region" description="Helical" evidence="1">
    <location>
        <begin position="12"/>
        <end position="34"/>
    </location>
</feature>
<organism evidence="2 3">
    <name type="scientific">Dioscorea cayennensis subsp. rotundata</name>
    <name type="common">White Guinea yam</name>
    <name type="synonym">Dioscorea rotundata</name>
    <dbReference type="NCBI Taxonomy" id="55577"/>
    <lineage>
        <taxon>Eukaryota</taxon>
        <taxon>Viridiplantae</taxon>
        <taxon>Streptophyta</taxon>
        <taxon>Embryophyta</taxon>
        <taxon>Tracheophyta</taxon>
        <taxon>Spermatophyta</taxon>
        <taxon>Magnoliopsida</taxon>
        <taxon>Liliopsida</taxon>
        <taxon>Dioscoreales</taxon>
        <taxon>Dioscoreaceae</taxon>
        <taxon>Dioscorea</taxon>
    </lineage>
</organism>
<dbReference type="PANTHER" id="PTHR33294:SF3">
    <property type="entry name" value="AWPM-19-LIKE FAMILY PROTEIN"/>
    <property type="match status" value="1"/>
</dbReference>
<accession>A0AB40BQ24</accession>
<evidence type="ECO:0000313" key="2">
    <source>
        <dbReference type="Proteomes" id="UP001515500"/>
    </source>
</evidence>
<keyword evidence="2" id="KW-1185">Reference proteome</keyword>
<feature type="transmembrane region" description="Helical" evidence="1">
    <location>
        <begin position="131"/>
        <end position="156"/>
    </location>
</feature>
<dbReference type="PANTHER" id="PTHR33294">
    <property type="entry name" value="AWPM-19-LIKE FAMILY PROTEIN"/>
    <property type="match status" value="1"/>
</dbReference>
<feature type="transmembrane region" description="Helical" evidence="1">
    <location>
        <begin position="55"/>
        <end position="80"/>
    </location>
</feature>
<gene>
    <name evidence="3" type="primary">LOC120265662</name>
</gene>
<keyword evidence="1" id="KW-1133">Transmembrane helix</keyword>
<dbReference type="GeneID" id="120265662"/>
<keyword evidence="1" id="KW-0472">Membrane</keyword>
<dbReference type="Proteomes" id="UP001515500">
    <property type="component" value="Chromosome 7"/>
</dbReference>
<dbReference type="AlphaFoldDB" id="A0AB40BQ24"/>
<proteinExistence type="predicted"/>
<name>A0AB40BQ24_DIOCR</name>
<keyword evidence="1" id="KW-0812">Transmembrane</keyword>
<evidence type="ECO:0000313" key="3">
    <source>
        <dbReference type="RefSeq" id="XP_039129548.1"/>
    </source>
</evidence>
<reference evidence="3" key="1">
    <citation type="submission" date="2025-08" db="UniProtKB">
        <authorList>
            <consortium name="RefSeq"/>
        </authorList>
    </citation>
    <scope>IDENTIFICATION</scope>
</reference>
<feature type="transmembrane region" description="Helical" evidence="1">
    <location>
        <begin position="100"/>
        <end position="119"/>
    </location>
</feature>
<dbReference type="InterPro" id="IPR008390">
    <property type="entry name" value="AWPM-19"/>
</dbReference>
<sequence>MSSEGTKPLTCFILVINLLMYAIVLALAAWALNYGINETPEAVKGLSVPAKIFPIYYPIGNLATGFFVILSLLAGLVGIASSFSGLYDVLEWKPSSLSSAAASSLTAWALTLLAMGLACKEISIGDRPASLRAMETLMIILSGTQLLCIGTIHAGVSATKDEAKHSEGF</sequence>
<dbReference type="Pfam" id="PF05512">
    <property type="entry name" value="AWPM-19"/>
    <property type="match status" value="1"/>
</dbReference>
<evidence type="ECO:0000256" key="1">
    <source>
        <dbReference type="SAM" id="Phobius"/>
    </source>
</evidence>